<dbReference type="InterPro" id="IPR008767">
    <property type="entry name" value="Phage_SPP1_head-tail_adaptor"/>
</dbReference>
<proteinExistence type="predicted"/>
<protein>
    <submittedName>
        <fullName evidence="1">Bacteriophage head-tail adaptor</fullName>
    </submittedName>
</protein>
<evidence type="ECO:0000313" key="1">
    <source>
        <dbReference type="EMBL" id="KIQ93878.1"/>
    </source>
</evidence>
<comment type="caution">
    <text evidence="1">The sequence shown here is derived from an EMBL/GenBank/DDBJ whole genome shotgun (WGS) entry which is preliminary data.</text>
</comment>
<name>A0A0D0Q7G7_9BACL</name>
<dbReference type="Proteomes" id="UP000032102">
    <property type="component" value="Unassembled WGS sequence"/>
</dbReference>
<sequence length="202" mass="23876">MNPGKLKDRLIFYEIVFEDGEEMLIERFKVWGQIKFKKNKFTDQQPEKSYQIIIRANKGVKQHMKVVCQGKWYDVMTIDEAEPGYLVLDCLLGYIHNLNDLCSISRFQEIELPSGETVYQPVKIMENIPCELVKIESGNSTQTETTHNIRFMYKIHMETHRNLLIGDKIEVVRRGQTFRFIAKEWFKYHTFQEVIAEMEGEA</sequence>
<reference evidence="1 2" key="1">
    <citation type="submission" date="2015-01" db="EMBL/GenBank/DDBJ databases">
        <title>Draft genome of Anoxybacillus thermarum strain AF/04.</title>
        <authorList>
            <person name="Poli A."/>
            <person name="Nicolaus B."/>
            <person name="Chan K.-G."/>
            <person name="Kahar U.M."/>
            <person name="Yaakob A.S."/>
            <person name="Chan C.S."/>
            <person name="Goh K.M."/>
        </authorList>
    </citation>
    <scope>NUCLEOTIDE SEQUENCE [LARGE SCALE GENOMIC DNA]</scope>
    <source>
        <strain evidence="1 2">AF/04</strain>
    </source>
</reference>
<dbReference type="Pfam" id="PF05521">
    <property type="entry name" value="Phage_HCP"/>
    <property type="match status" value="1"/>
</dbReference>
<dbReference type="RefSeq" id="WP_043967109.1">
    <property type="nucleotide sequence ID" value="NZ_JXTH01000041.1"/>
</dbReference>
<dbReference type="AlphaFoldDB" id="A0A0D0Q7G7"/>
<organism evidence="1 2">
    <name type="scientific">Anoxybacillus thermarum</name>
    <dbReference type="NCBI Taxonomy" id="404937"/>
    <lineage>
        <taxon>Bacteria</taxon>
        <taxon>Bacillati</taxon>
        <taxon>Bacillota</taxon>
        <taxon>Bacilli</taxon>
        <taxon>Bacillales</taxon>
        <taxon>Anoxybacillaceae</taxon>
        <taxon>Anoxybacillus</taxon>
    </lineage>
</organism>
<evidence type="ECO:0000313" key="2">
    <source>
        <dbReference type="Proteomes" id="UP000032102"/>
    </source>
</evidence>
<gene>
    <name evidence="1" type="ORF">LH47_02028</name>
</gene>
<accession>A0A0D0Q7G7</accession>
<dbReference type="EMBL" id="JXTH01000041">
    <property type="protein sequence ID" value="KIQ93878.1"/>
    <property type="molecule type" value="Genomic_DNA"/>
</dbReference>
<dbReference type="PATRIC" id="fig|404937.3.peg.2154"/>
<keyword evidence="2" id="KW-1185">Reference proteome</keyword>